<dbReference type="InterPro" id="IPR050924">
    <property type="entry name" value="Peroxiredoxin_BCP/PrxQ"/>
</dbReference>
<evidence type="ECO:0000313" key="7">
    <source>
        <dbReference type="EMBL" id="OQW50780.1"/>
    </source>
</evidence>
<gene>
    <name evidence="7" type="ORF">A4S15_13355</name>
</gene>
<organism evidence="7 8">
    <name type="scientific">Candidatus Raskinella chloraquaticus</name>
    <dbReference type="NCBI Taxonomy" id="1951219"/>
    <lineage>
        <taxon>Bacteria</taxon>
        <taxon>Pseudomonadati</taxon>
        <taxon>Pseudomonadota</taxon>
        <taxon>Alphaproteobacteria</taxon>
        <taxon>Hyphomicrobiales</taxon>
        <taxon>Phreatobacteraceae</taxon>
        <taxon>Candidatus Raskinella</taxon>
    </lineage>
</organism>
<evidence type="ECO:0000256" key="2">
    <source>
        <dbReference type="ARBA" id="ARBA00022862"/>
    </source>
</evidence>
<keyword evidence="1" id="KW-0575">Peroxidase</keyword>
<dbReference type="GO" id="GO:0005737">
    <property type="term" value="C:cytoplasm"/>
    <property type="evidence" value="ECO:0007669"/>
    <property type="project" value="TreeGrafter"/>
</dbReference>
<dbReference type="PANTHER" id="PTHR42801">
    <property type="entry name" value="THIOREDOXIN-DEPENDENT PEROXIDE REDUCTASE"/>
    <property type="match status" value="1"/>
</dbReference>
<sequence>MAQQKNLLEVDWSKIPAPEDDGLAGHLAGSMAPSIALAATNGTSIDLSRVGGKVVVFAYPRTGEPGKIGLTDDWDMIPGARGCTPQTCAFRDLNNDFSNLGARVFGLSTQSAAYQREMVERLHVPFPVLSDEALTLARAWRLPTMEVAGMTLLKRLALVLVEGRVDKVFYPVFPPDRNAADVLAYFSRPAL</sequence>
<keyword evidence="2" id="KW-0049">Antioxidant</keyword>
<evidence type="ECO:0000256" key="5">
    <source>
        <dbReference type="ARBA" id="ARBA00023284"/>
    </source>
</evidence>
<evidence type="ECO:0000256" key="4">
    <source>
        <dbReference type="ARBA" id="ARBA00023157"/>
    </source>
</evidence>
<feature type="domain" description="Thioredoxin" evidence="6">
    <location>
        <begin position="26"/>
        <end position="191"/>
    </location>
</feature>
<dbReference type="EMBL" id="LWDL01000024">
    <property type="protein sequence ID" value="OQW50780.1"/>
    <property type="molecule type" value="Genomic_DNA"/>
</dbReference>
<dbReference type="GO" id="GO:0034599">
    <property type="term" value="P:cellular response to oxidative stress"/>
    <property type="evidence" value="ECO:0007669"/>
    <property type="project" value="TreeGrafter"/>
</dbReference>
<dbReference type="InterPro" id="IPR036249">
    <property type="entry name" value="Thioredoxin-like_sf"/>
</dbReference>
<comment type="caution">
    <text evidence="7">The sequence shown here is derived from an EMBL/GenBank/DDBJ whole genome shotgun (WGS) entry which is preliminary data.</text>
</comment>
<dbReference type="RefSeq" id="WP_376801124.1">
    <property type="nucleotide sequence ID" value="NZ_DBNB01000004.1"/>
</dbReference>
<evidence type="ECO:0000256" key="3">
    <source>
        <dbReference type="ARBA" id="ARBA00023002"/>
    </source>
</evidence>
<dbReference type="PROSITE" id="PS51352">
    <property type="entry name" value="THIOREDOXIN_2"/>
    <property type="match status" value="1"/>
</dbReference>
<evidence type="ECO:0000259" key="6">
    <source>
        <dbReference type="PROSITE" id="PS51352"/>
    </source>
</evidence>
<evidence type="ECO:0000256" key="1">
    <source>
        <dbReference type="ARBA" id="ARBA00022559"/>
    </source>
</evidence>
<dbReference type="SUPFAM" id="SSF52833">
    <property type="entry name" value="Thioredoxin-like"/>
    <property type="match status" value="1"/>
</dbReference>
<dbReference type="AlphaFoldDB" id="A0A1W9HTH8"/>
<dbReference type="Gene3D" id="3.40.30.10">
    <property type="entry name" value="Glutaredoxin"/>
    <property type="match status" value="1"/>
</dbReference>
<keyword evidence="4" id="KW-1015">Disulfide bond</keyword>
<accession>A0A1W9HTH8</accession>
<reference evidence="7 8" key="1">
    <citation type="journal article" date="2017" name="Water Res.">
        <title>Comammox in drinking water systems.</title>
        <authorList>
            <person name="Wang Y."/>
            <person name="Ma L."/>
            <person name="Mao Y."/>
            <person name="Jiang X."/>
            <person name="Xia Y."/>
            <person name="Yu K."/>
            <person name="Li B."/>
            <person name="Zhang T."/>
        </authorList>
    </citation>
    <scope>NUCLEOTIDE SEQUENCE [LARGE SCALE GENOMIC DNA]</scope>
    <source>
        <strain evidence="7">SG_bin8</strain>
    </source>
</reference>
<dbReference type="InterPro" id="IPR013740">
    <property type="entry name" value="Redoxin"/>
</dbReference>
<dbReference type="GO" id="GO:0045454">
    <property type="term" value="P:cell redox homeostasis"/>
    <property type="evidence" value="ECO:0007669"/>
    <property type="project" value="TreeGrafter"/>
</dbReference>
<keyword evidence="5" id="KW-0676">Redox-active center</keyword>
<dbReference type="CDD" id="cd03017">
    <property type="entry name" value="PRX_BCP"/>
    <property type="match status" value="1"/>
</dbReference>
<evidence type="ECO:0000313" key="8">
    <source>
        <dbReference type="Proteomes" id="UP000192872"/>
    </source>
</evidence>
<keyword evidence="3" id="KW-0560">Oxidoreductase</keyword>
<protein>
    <submittedName>
        <fullName evidence="7">BcpB protein</fullName>
    </submittedName>
</protein>
<dbReference type="STRING" id="1827387.A4S15_13355"/>
<proteinExistence type="predicted"/>
<name>A0A1W9HTH8_9HYPH</name>
<dbReference type="InterPro" id="IPR013766">
    <property type="entry name" value="Thioredoxin_domain"/>
</dbReference>
<dbReference type="Proteomes" id="UP000192872">
    <property type="component" value="Unassembled WGS sequence"/>
</dbReference>
<dbReference type="Pfam" id="PF08534">
    <property type="entry name" value="Redoxin"/>
    <property type="match status" value="1"/>
</dbReference>
<dbReference type="GO" id="GO:0008379">
    <property type="term" value="F:thioredoxin peroxidase activity"/>
    <property type="evidence" value="ECO:0007669"/>
    <property type="project" value="TreeGrafter"/>
</dbReference>
<dbReference type="PANTHER" id="PTHR42801:SF21">
    <property type="entry name" value="BCPB PROTEIN"/>
    <property type="match status" value="1"/>
</dbReference>